<keyword evidence="4" id="KW-1185">Reference proteome</keyword>
<feature type="transmembrane region" description="Helical" evidence="2">
    <location>
        <begin position="117"/>
        <end position="139"/>
    </location>
</feature>
<gene>
    <name evidence="3" type="ORF">LARSCL_LOCUS7020</name>
</gene>
<keyword evidence="2" id="KW-1133">Transmembrane helix</keyword>
<dbReference type="Proteomes" id="UP001497382">
    <property type="component" value="Unassembled WGS sequence"/>
</dbReference>
<feature type="transmembrane region" description="Helical" evidence="2">
    <location>
        <begin position="51"/>
        <end position="77"/>
    </location>
</feature>
<keyword evidence="2" id="KW-0472">Membrane</keyword>
<feature type="transmembrane region" description="Helical" evidence="2">
    <location>
        <begin position="21"/>
        <end position="39"/>
    </location>
</feature>
<feature type="region of interest" description="Disordered" evidence="1">
    <location>
        <begin position="334"/>
        <end position="357"/>
    </location>
</feature>
<feature type="compositionally biased region" description="Low complexity" evidence="1">
    <location>
        <begin position="196"/>
        <end position="209"/>
    </location>
</feature>
<protein>
    <submittedName>
        <fullName evidence="3">Uncharacterized protein</fullName>
    </submittedName>
</protein>
<evidence type="ECO:0000313" key="4">
    <source>
        <dbReference type="Proteomes" id="UP001497382"/>
    </source>
</evidence>
<comment type="caution">
    <text evidence="3">The sequence shown here is derived from an EMBL/GenBank/DDBJ whole genome shotgun (WGS) entry which is preliminary data.</text>
</comment>
<proteinExistence type="predicted"/>
<keyword evidence="2" id="KW-0812">Transmembrane</keyword>
<evidence type="ECO:0000256" key="1">
    <source>
        <dbReference type="SAM" id="MobiDB-lite"/>
    </source>
</evidence>
<dbReference type="InterPro" id="IPR031720">
    <property type="entry name" value="DUF4728"/>
</dbReference>
<organism evidence="3 4">
    <name type="scientific">Larinioides sclopetarius</name>
    <dbReference type="NCBI Taxonomy" id="280406"/>
    <lineage>
        <taxon>Eukaryota</taxon>
        <taxon>Metazoa</taxon>
        <taxon>Ecdysozoa</taxon>
        <taxon>Arthropoda</taxon>
        <taxon>Chelicerata</taxon>
        <taxon>Arachnida</taxon>
        <taxon>Araneae</taxon>
        <taxon>Araneomorphae</taxon>
        <taxon>Entelegynae</taxon>
        <taxon>Araneoidea</taxon>
        <taxon>Araneidae</taxon>
        <taxon>Larinioides</taxon>
    </lineage>
</organism>
<feature type="transmembrane region" description="Helical" evidence="2">
    <location>
        <begin position="84"/>
        <end position="105"/>
    </location>
</feature>
<reference evidence="3 4" key="1">
    <citation type="submission" date="2024-04" db="EMBL/GenBank/DDBJ databases">
        <authorList>
            <person name="Rising A."/>
            <person name="Reimegard J."/>
            <person name="Sonavane S."/>
            <person name="Akerstrom W."/>
            <person name="Nylinder S."/>
            <person name="Hedman E."/>
            <person name="Kallberg Y."/>
        </authorList>
    </citation>
    <scope>NUCLEOTIDE SEQUENCE [LARGE SCALE GENOMIC DNA]</scope>
</reference>
<accession>A0AAV1ZPP7</accession>
<dbReference type="AlphaFoldDB" id="A0AAV1ZPP7"/>
<dbReference type="PANTHER" id="PTHR36694:SF11">
    <property type="entry name" value="LP21121P-RELATED"/>
    <property type="match status" value="1"/>
</dbReference>
<dbReference type="Pfam" id="PF15860">
    <property type="entry name" value="DUF4728"/>
    <property type="match status" value="1"/>
</dbReference>
<feature type="region of interest" description="Disordered" evidence="1">
    <location>
        <begin position="189"/>
        <end position="218"/>
    </location>
</feature>
<evidence type="ECO:0000313" key="3">
    <source>
        <dbReference type="EMBL" id="CAL1273657.1"/>
    </source>
</evidence>
<sequence>MALLKSCCCWRSIRSGSFASGIYTMAFYTVVVTAGSFHVESIVNLPVFLPVLLTFSILMLIFAAVSVLTSVLLIVGLCTDNRVLLIPWIVSVSMTTILDVILSLYLVTDSDELDPFFAILVVTDFFICALNVYCILCVASQYQEFANGRNEPRQFRADDVMPVIEVEPPSIGRPGIASQQPSPKLTVSVIPNERTSPSSSSRRPLLSSSELQTSGSPNLDVCRSSFSSTTEISFCSSDNFGGRRESVLQLQEVARPALLSSVEEMKSFTDEVSPTTDGDQNKTTCLDIEDEGDETLSRMSPGVSRFAVSGLFSSSIFRQIPSKVPILERCDPEEHPLKCDDESFPSEKTLPLDGIEK</sequence>
<dbReference type="EMBL" id="CAXIEN010000069">
    <property type="protein sequence ID" value="CAL1273657.1"/>
    <property type="molecule type" value="Genomic_DNA"/>
</dbReference>
<dbReference type="PANTHER" id="PTHR36694">
    <property type="entry name" value="PASIFLORA 1, ISOFORM A-RELATED"/>
    <property type="match status" value="1"/>
</dbReference>
<name>A0AAV1ZPP7_9ARAC</name>
<evidence type="ECO:0000256" key="2">
    <source>
        <dbReference type="SAM" id="Phobius"/>
    </source>
</evidence>